<evidence type="ECO:0000313" key="2">
    <source>
        <dbReference type="Proteomes" id="UP000185770"/>
    </source>
</evidence>
<protein>
    <recommendedName>
        <fullName evidence="3">DUF2783 domain-containing protein</fullName>
    </recommendedName>
</protein>
<dbReference type="EMBL" id="MJAO01000002">
    <property type="protein sequence ID" value="OKB68380.1"/>
    <property type="molecule type" value="Genomic_DNA"/>
</dbReference>
<evidence type="ECO:0000313" key="1">
    <source>
        <dbReference type="EMBL" id="OKB68380.1"/>
    </source>
</evidence>
<name>A0A1Q4P5H8_SERMA</name>
<evidence type="ECO:0008006" key="3">
    <source>
        <dbReference type="Google" id="ProtNLM"/>
    </source>
</evidence>
<reference evidence="1 2" key="1">
    <citation type="submission" date="2016-09" db="EMBL/GenBank/DDBJ databases">
        <title>Serratia marcescens MSU-97 and epiphytic antimycotic-producing bacteria.</title>
        <authorList>
            <person name="Matilla M.A."/>
        </authorList>
    </citation>
    <scope>NUCLEOTIDE SEQUENCE [LARGE SCALE GENOMIC DNA]</scope>
    <source>
        <strain evidence="1 2">MSU-97</strain>
    </source>
</reference>
<comment type="caution">
    <text evidence="1">The sequence shown here is derived from an EMBL/GenBank/DDBJ whole genome shotgun (WGS) entry which is preliminary data.</text>
</comment>
<organism evidence="1 2">
    <name type="scientific">Serratia marcescens</name>
    <dbReference type="NCBI Taxonomy" id="615"/>
    <lineage>
        <taxon>Bacteria</taxon>
        <taxon>Pseudomonadati</taxon>
        <taxon>Pseudomonadota</taxon>
        <taxon>Gammaproteobacteria</taxon>
        <taxon>Enterobacterales</taxon>
        <taxon>Yersiniaceae</taxon>
        <taxon>Serratia</taxon>
    </lineage>
</organism>
<dbReference type="Proteomes" id="UP000185770">
    <property type="component" value="Unassembled WGS sequence"/>
</dbReference>
<dbReference type="AlphaFoldDB" id="A0A1Q4P5H8"/>
<sequence length="74" mass="8276">MNAELNDRQRDEIYRHFEQAAGRFSGEDLALFLARLNLLLLEALADEQTARALITEAAELPPESVQPPAEKAAR</sequence>
<proteinExistence type="predicted"/>
<dbReference type="RefSeq" id="WP_073529025.1">
    <property type="nucleotide sequence ID" value="NZ_MJAO01000002.1"/>
</dbReference>
<accession>A0A1Q4P5H8</accession>
<gene>
    <name evidence="1" type="ORF">BHU62_02625</name>
</gene>